<dbReference type="FunFam" id="1.10.1540.10:FF:000003">
    <property type="entry name" value="WD repeat-containing protein 81 isoform X1"/>
    <property type="match status" value="1"/>
</dbReference>
<evidence type="ECO:0000256" key="1">
    <source>
        <dbReference type="ARBA" id="ARBA00004419"/>
    </source>
</evidence>
<feature type="region of interest" description="Disordered" evidence="4">
    <location>
        <begin position="1332"/>
        <end position="1366"/>
    </location>
</feature>
<comment type="subcellular location">
    <subcellularLocation>
        <location evidence="1">Cytoplasmic vesicle</location>
        <location evidence="1">Autophagosome</location>
    </subcellularLocation>
</comment>
<feature type="compositionally biased region" description="Basic and acidic residues" evidence="4">
    <location>
        <begin position="1393"/>
        <end position="1407"/>
    </location>
</feature>
<gene>
    <name evidence="6" type="ORF">TRIADDRAFT_57150</name>
</gene>
<feature type="compositionally biased region" description="Basic residues" evidence="4">
    <location>
        <begin position="1332"/>
        <end position="1341"/>
    </location>
</feature>
<dbReference type="KEGG" id="tad:TRIADDRAFT_57150"/>
<feature type="compositionally biased region" description="Basic and acidic residues" evidence="4">
    <location>
        <begin position="893"/>
        <end position="924"/>
    </location>
</feature>
<dbReference type="eggNOG" id="KOG1786">
    <property type="taxonomic scope" value="Eukaryota"/>
</dbReference>
<evidence type="ECO:0000256" key="2">
    <source>
        <dbReference type="ARBA" id="ARBA00022574"/>
    </source>
</evidence>
<name>B3S0S0_TRIAD</name>
<dbReference type="InterPro" id="IPR011009">
    <property type="entry name" value="Kinase-like_dom_sf"/>
</dbReference>
<dbReference type="OMA" id="IAVRECH"/>
<feature type="region of interest" description="Disordered" evidence="4">
    <location>
        <begin position="1061"/>
        <end position="1108"/>
    </location>
</feature>
<feature type="compositionally biased region" description="Low complexity" evidence="4">
    <location>
        <begin position="1346"/>
        <end position="1359"/>
    </location>
</feature>
<dbReference type="GO" id="GO:0005776">
    <property type="term" value="C:autophagosome"/>
    <property type="evidence" value="ECO:0007669"/>
    <property type="project" value="UniProtKB-SubCell"/>
</dbReference>
<organism evidence="6 7">
    <name type="scientific">Trichoplax adhaerens</name>
    <name type="common">Trichoplax reptans</name>
    <dbReference type="NCBI Taxonomy" id="10228"/>
    <lineage>
        <taxon>Eukaryota</taxon>
        <taxon>Metazoa</taxon>
        <taxon>Placozoa</taxon>
        <taxon>Uniplacotomia</taxon>
        <taxon>Trichoplacea</taxon>
        <taxon>Trichoplacidae</taxon>
        <taxon>Trichoplax</taxon>
    </lineage>
</organism>
<dbReference type="SMART" id="SM00320">
    <property type="entry name" value="WD40"/>
    <property type="match status" value="5"/>
</dbReference>
<dbReference type="SUPFAM" id="SSF50978">
    <property type="entry name" value="WD40 repeat-like"/>
    <property type="match status" value="1"/>
</dbReference>
<dbReference type="PANTHER" id="PTHR46866:SF1">
    <property type="entry name" value="GH12955P"/>
    <property type="match status" value="1"/>
</dbReference>
<keyword evidence="3" id="KW-0677">Repeat</keyword>
<dbReference type="SUPFAM" id="SSF48371">
    <property type="entry name" value="ARM repeat"/>
    <property type="match status" value="1"/>
</dbReference>
<proteinExistence type="predicted"/>
<keyword evidence="2" id="KW-0853">WD repeat</keyword>
<dbReference type="GO" id="GO:0005770">
    <property type="term" value="C:late endosome"/>
    <property type="evidence" value="ECO:0000318"/>
    <property type="project" value="GO_Central"/>
</dbReference>
<dbReference type="Gene3D" id="1.10.510.10">
    <property type="entry name" value="Transferase(Phosphotransferase) domain 1"/>
    <property type="match status" value="1"/>
</dbReference>
<dbReference type="InParanoid" id="B3S0S0"/>
<evidence type="ECO:0000313" key="7">
    <source>
        <dbReference type="Proteomes" id="UP000009022"/>
    </source>
</evidence>
<dbReference type="GeneID" id="6754796"/>
<feature type="compositionally biased region" description="Polar residues" evidence="4">
    <location>
        <begin position="1092"/>
        <end position="1108"/>
    </location>
</feature>
<dbReference type="InterPro" id="IPR015943">
    <property type="entry name" value="WD40/YVTN_repeat-like_dom_sf"/>
</dbReference>
<feature type="domain" description="BEACH" evidence="5">
    <location>
        <begin position="477"/>
        <end position="747"/>
    </location>
</feature>
<dbReference type="PhylomeDB" id="B3S0S0"/>
<dbReference type="InterPro" id="IPR001680">
    <property type="entry name" value="WD40_rpt"/>
</dbReference>
<dbReference type="SUPFAM" id="SSF81837">
    <property type="entry name" value="BEACH domain"/>
    <property type="match status" value="1"/>
</dbReference>
<dbReference type="CTD" id="6754796"/>
<keyword evidence="7" id="KW-1185">Reference proteome</keyword>
<dbReference type="FunCoup" id="B3S0S0">
    <property type="interactions" value="1244"/>
</dbReference>
<protein>
    <recommendedName>
        <fullName evidence="5">BEACH domain-containing protein</fullName>
    </recommendedName>
</protein>
<dbReference type="InterPro" id="IPR000409">
    <property type="entry name" value="BEACH_dom"/>
</dbReference>
<feature type="compositionally biased region" description="Polar residues" evidence="4">
    <location>
        <begin position="878"/>
        <end position="892"/>
    </location>
</feature>
<feature type="compositionally biased region" description="Basic and acidic residues" evidence="4">
    <location>
        <begin position="1450"/>
        <end position="1476"/>
    </location>
</feature>
<dbReference type="GO" id="GO:0005769">
    <property type="term" value="C:early endosome"/>
    <property type="evidence" value="ECO:0000318"/>
    <property type="project" value="GO_Central"/>
</dbReference>
<dbReference type="SMART" id="SM01026">
    <property type="entry name" value="Beach"/>
    <property type="match status" value="1"/>
</dbReference>
<evidence type="ECO:0000256" key="4">
    <source>
        <dbReference type="SAM" id="MobiDB-lite"/>
    </source>
</evidence>
<dbReference type="Gene3D" id="2.130.10.10">
    <property type="entry name" value="YVTN repeat-like/Quinoprotein amine dehydrogenase"/>
    <property type="match status" value="1"/>
</dbReference>
<evidence type="ECO:0000259" key="5">
    <source>
        <dbReference type="PROSITE" id="PS50197"/>
    </source>
</evidence>
<feature type="region of interest" description="Disordered" evidence="4">
    <location>
        <begin position="876"/>
        <end position="928"/>
    </location>
</feature>
<sequence length="2050" mass="228938">MCFTLIYKVHEEWLDNVCKGIIHDRKYDSDATMYERKLQLQPSQTRLPKHWKKICIKVVAKPENIADPCQVNLPVSAMVLNNFEPLPGNANYAQVMSYINKATHLLACLYFQDFCKNISFEAVSPCTYIKIPLKELIQSILSGLYGIQLVRATTGNSGDTPAAPVVDGARRDSQTLVPTVNITVDKSEAESDSESSWHQSKIHQQERDDVRTNLFQRLKHSFQQHIHQQEHIQQIQHVIHSSLNNTQNANLLPIICALETEKAFYFIQPYASYTLRDVVMYSPAMLTSSLSKPLFIVYQILNALHAYHCCGIGVGQFSLEDVLIDENYWVRLSGLQFRCEVIPSKEDKKAANTLNATSIDEKREKDDNMETADDLYALANRLVGNPTPAKVQVSGPTPPPSARLPIGGNAIPSKDKLTMRRGSAFVTSMTLSNKNLAVNNQHALENAKQTLLNFSEKLGNKKPSITSLKYQHRLLNKLSDMMCDLPQLVTNWTNNKISNFDYLMALNRLAGRRFGDPNNHPILPWVVDFSRSDSSWRDLKKSKFRLNKGDRQLDATYESSGRNNSNDSGIHVRHHVSDGLSEITYHVYLARRMRRAVLCQYVRSEWVPAEYPSTIQKLQEWTPDECIPEFFTDPSIFTSIHTDMPDLQVNPWASSPEDFVRRHKHLLDGEHVSKRLHHWIDLIFGYKLSGKAAVKAKNVHLHLADNHEKPMNYGTVQLFTEPHPKWKSPNSIASAANVLLRNKNQSKASSQSEANESSQDGVGRYSSKQDSIDLTNDDVLEISIDSTNAPEHLLAHTADQESSPSMSLKSQLRSPLSLFRQQRNDSDSKVQNKLKVGQILLPDGFEPLEILDNYESLAHFKKKCLAQSLKLGHEEMSRTNNVTDSNSTTQDSKQLKEKEKEKDKDKDKDKDKEKDTKGKKKEEESSNITKSGAVSLDHLITEDMKSLGFLLGEMLFSDKLRMLSPTLDVKERREICKAICKSSSNSITNLPRSLCKVIHELMTLGEDTENSSESSLKLFSDDGLPIVTPALMISSCTSKFSFPDYFKDLYAFICELQTINNRPDTSQGKPRSNSTDQYQANETNKPVHDQPANLSSTPSNSKTNSVHASGKNNIAVSLQVPVGGGNTPNQNTTPEHIIQTETGGPILDEANEGLSTSSKKGEKDSIGSILRKLSKEIPGSVLATALEADRFPLVASRFPLEASRFPIRGKLQAIVKLCQTKLPQLMSQLDSIGLELLLPHIMILFEDNELKYKAAYHLFNILGKHMGMKTSNASLVKPILKLFESKIPVEDHVHLLNIHFTMNLINYLGLQSYIENFLPFLIESLPHNVKSVNRHPRRPGPKRSNTESPLQSSSSSRKSSASRKTKFRRNSIAIDYVSYLSGSNKKNRPPSDTVRKHSEEEGPDRSSLELQVTEEPPNRGISDTLTVPSDPKIVDSDDGMLFRSHSFSGSERDKHKSTQNEKYHVDSRASDGDSRKSSSLSNNAKNITESKVCQAAVETLKEIIPFMGPILTGRYIANQALRLLPSGYVWSDTTDTYIRSSNVNETIKYGYLVDLLAHICKVYGPSVLFQQYVPAIVSAINNANDKRLSSKIEGGLIGSMLLFRACLPYTKNKELLQNVESLALVVFQPLIKVIASGTLMFPGGGIARVGICQYMINVLRYIGERIGRDNARDLLADTIQLYFSCFDRVHSNEQKGLENGESVDYIPNKLEISEHKGIDYIADEDSKNYGFSDSSDHNCPSLPQLQVVFNASMAYYSYVGFCKLIGDIFIGENLCNHDLIWQLALSYDERLANKNDPNPDLSTTESNSRYIISVDYLNLTEKVVSCDGGAVHVWDGETGKTLREIKLPEKPACSLTKLPSPSTTLIIASIDGNLRFIDTRSGNIVYDWKASVSDSDAIKSICSGNNGNFVAVGFASGKISVLDNRTGFIEARWEAHSGDILSLKPFGSSTFLSSSGDHKICAWREDGKLVCSLRGQTEPVHTFTTYKDQILSISQANKFGVHSEMDENATYTCHKLHSNFMKGSVKSIAALPLTKTVLVGSDSGDIGLIA</sequence>
<evidence type="ECO:0000256" key="3">
    <source>
        <dbReference type="ARBA" id="ARBA00022737"/>
    </source>
</evidence>
<dbReference type="HOGENOM" id="CLU_001454_0_0_1"/>
<dbReference type="OrthoDB" id="29306at2759"/>
<dbReference type="PANTHER" id="PTHR46866">
    <property type="entry name" value="GH12955P"/>
    <property type="match status" value="1"/>
</dbReference>
<dbReference type="InterPro" id="IPR016024">
    <property type="entry name" value="ARM-type_fold"/>
</dbReference>
<evidence type="ECO:0000313" key="6">
    <source>
        <dbReference type="EMBL" id="EDV24057.1"/>
    </source>
</evidence>
<dbReference type="CDD" id="cd06071">
    <property type="entry name" value="Beach"/>
    <property type="match status" value="1"/>
</dbReference>
<feature type="compositionally biased region" description="Low complexity" evidence="4">
    <location>
        <begin position="743"/>
        <end position="759"/>
    </location>
</feature>
<dbReference type="Gene3D" id="1.10.1540.10">
    <property type="entry name" value="BEACH domain"/>
    <property type="match status" value="1"/>
</dbReference>
<dbReference type="InterPro" id="IPR036372">
    <property type="entry name" value="BEACH_dom_sf"/>
</dbReference>
<feature type="compositionally biased region" description="Polar residues" evidence="4">
    <location>
        <begin position="1061"/>
        <end position="1084"/>
    </location>
</feature>
<dbReference type="eggNOG" id="KOG4190">
    <property type="taxonomic scope" value="Eukaryota"/>
</dbReference>
<dbReference type="InterPro" id="IPR036322">
    <property type="entry name" value="WD40_repeat_dom_sf"/>
</dbReference>
<dbReference type="Proteomes" id="UP000009022">
    <property type="component" value="Unassembled WGS sequence"/>
</dbReference>
<feature type="region of interest" description="Disordered" evidence="4">
    <location>
        <begin position="186"/>
        <end position="205"/>
    </location>
</feature>
<feature type="region of interest" description="Disordered" evidence="4">
    <location>
        <begin position="387"/>
        <end position="410"/>
    </location>
</feature>
<dbReference type="STRING" id="10228.B3S0S0"/>
<dbReference type="PROSITE" id="PS50197">
    <property type="entry name" value="BEACH"/>
    <property type="match status" value="1"/>
</dbReference>
<dbReference type="Pfam" id="PF02138">
    <property type="entry name" value="Beach"/>
    <property type="match status" value="1"/>
</dbReference>
<dbReference type="EMBL" id="DS985246">
    <property type="protein sequence ID" value="EDV24057.1"/>
    <property type="molecule type" value="Genomic_DNA"/>
</dbReference>
<feature type="region of interest" description="Disordered" evidence="4">
    <location>
        <begin position="1381"/>
        <end position="1482"/>
    </location>
</feature>
<reference evidence="6 7" key="1">
    <citation type="journal article" date="2008" name="Nature">
        <title>The Trichoplax genome and the nature of placozoans.</title>
        <authorList>
            <person name="Srivastava M."/>
            <person name="Begovic E."/>
            <person name="Chapman J."/>
            <person name="Putnam N.H."/>
            <person name="Hellsten U."/>
            <person name="Kawashima T."/>
            <person name="Kuo A."/>
            <person name="Mitros T."/>
            <person name="Salamov A."/>
            <person name="Carpenter M.L."/>
            <person name="Signorovitch A.Y."/>
            <person name="Moreno M.A."/>
            <person name="Kamm K."/>
            <person name="Grimwood J."/>
            <person name="Schmutz J."/>
            <person name="Shapiro H."/>
            <person name="Grigoriev I.V."/>
            <person name="Buss L.W."/>
            <person name="Schierwater B."/>
            <person name="Dellaporta S.L."/>
            <person name="Rokhsar D.S."/>
        </authorList>
    </citation>
    <scope>NUCLEOTIDE SEQUENCE [LARGE SCALE GENOMIC DNA]</scope>
    <source>
        <strain evidence="6 7">Grell-BS-1999</strain>
    </source>
</reference>
<feature type="region of interest" description="Disordered" evidence="4">
    <location>
        <begin position="743"/>
        <end position="769"/>
    </location>
</feature>
<accession>B3S0S0</accession>
<dbReference type="GO" id="GO:2000643">
    <property type="term" value="P:positive regulation of early endosome to late endosome transport"/>
    <property type="evidence" value="ECO:0000318"/>
    <property type="project" value="GO_Central"/>
</dbReference>
<dbReference type="SUPFAM" id="SSF56112">
    <property type="entry name" value="Protein kinase-like (PK-like)"/>
    <property type="match status" value="1"/>
</dbReference>
<dbReference type="RefSeq" id="XP_002113583.1">
    <property type="nucleotide sequence ID" value="XM_002113547.1"/>
</dbReference>